<evidence type="ECO:0000256" key="2">
    <source>
        <dbReference type="SAM" id="Phobius"/>
    </source>
</evidence>
<accession>A0ABN9USM6</accession>
<feature type="region of interest" description="Disordered" evidence="1">
    <location>
        <begin position="220"/>
        <end position="239"/>
    </location>
</feature>
<dbReference type="Proteomes" id="UP001189429">
    <property type="component" value="Unassembled WGS sequence"/>
</dbReference>
<sequence>GEGETINLYIKDPQEARLGVRVMDENVAKADELLGAVEIELGPKIGGPTSGGLLGAVGAALGAREPVVWNGSSRRRRRARWGLMGLGAAGAAVTGVATGGASFVAGAAMMAAKALAPAAESGTLNLQLRYAPLTAKEPEGTQKVVVGATEGVDWGQLAREAGGIASAVDSYEWLGFVTHRETLTQAGLWRNSRTKSLIVAFRGTENLQNVVTDVKILKTPWQGGDSEKPRDPREASAQH</sequence>
<name>A0ABN9USM6_9DINO</name>
<evidence type="ECO:0000256" key="1">
    <source>
        <dbReference type="SAM" id="MobiDB-lite"/>
    </source>
</evidence>
<dbReference type="InterPro" id="IPR029058">
    <property type="entry name" value="AB_hydrolase_fold"/>
</dbReference>
<dbReference type="PANTHER" id="PTHR47759">
    <property type="entry name" value="OS04G0509100 PROTEIN"/>
    <property type="match status" value="1"/>
</dbReference>
<protein>
    <submittedName>
        <fullName evidence="3">Uncharacterized protein</fullName>
    </submittedName>
</protein>
<reference evidence="3" key="1">
    <citation type="submission" date="2023-10" db="EMBL/GenBank/DDBJ databases">
        <authorList>
            <person name="Chen Y."/>
            <person name="Shah S."/>
            <person name="Dougan E. K."/>
            <person name="Thang M."/>
            <person name="Chan C."/>
        </authorList>
    </citation>
    <scope>NUCLEOTIDE SEQUENCE [LARGE SCALE GENOMIC DNA]</scope>
</reference>
<keyword evidence="2" id="KW-1133">Transmembrane helix</keyword>
<comment type="caution">
    <text evidence="3">The sequence shown here is derived from an EMBL/GenBank/DDBJ whole genome shotgun (WGS) entry which is preliminary data.</text>
</comment>
<dbReference type="Gene3D" id="3.40.50.1820">
    <property type="entry name" value="alpha/beta hydrolase"/>
    <property type="match status" value="1"/>
</dbReference>
<dbReference type="PANTHER" id="PTHR47759:SF2">
    <property type="entry name" value="TRIGLYCERIDE LIPASE"/>
    <property type="match status" value="1"/>
</dbReference>
<keyword evidence="4" id="KW-1185">Reference proteome</keyword>
<dbReference type="EMBL" id="CAUYUJ010016210">
    <property type="protein sequence ID" value="CAK0862932.1"/>
    <property type="molecule type" value="Genomic_DNA"/>
</dbReference>
<proteinExistence type="predicted"/>
<feature type="non-terminal residue" evidence="3">
    <location>
        <position position="1"/>
    </location>
</feature>
<keyword evidence="2" id="KW-0472">Membrane</keyword>
<evidence type="ECO:0000313" key="4">
    <source>
        <dbReference type="Proteomes" id="UP001189429"/>
    </source>
</evidence>
<keyword evidence="2" id="KW-0812">Transmembrane</keyword>
<feature type="compositionally biased region" description="Basic and acidic residues" evidence="1">
    <location>
        <begin position="225"/>
        <end position="239"/>
    </location>
</feature>
<organism evidence="3 4">
    <name type="scientific">Prorocentrum cordatum</name>
    <dbReference type="NCBI Taxonomy" id="2364126"/>
    <lineage>
        <taxon>Eukaryota</taxon>
        <taxon>Sar</taxon>
        <taxon>Alveolata</taxon>
        <taxon>Dinophyceae</taxon>
        <taxon>Prorocentrales</taxon>
        <taxon>Prorocentraceae</taxon>
        <taxon>Prorocentrum</taxon>
    </lineage>
</organism>
<feature type="transmembrane region" description="Helical" evidence="2">
    <location>
        <begin position="83"/>
        <end position="111"/>
    </location>
</feature>
<gene>
    <name evidence="3" type="ORF">PCOR1329_LOCUS51232</name>
</gene>
<evidence type="ECO:0000313" key="3">
    <source>
        <dbReference type="EMBL" id="CAK0862932.1"/>
    </source>
</evidence>